<feature type="domain" description="L,D-TPase catalytic" evidence="9">
    <location>
        <begin position="301"/>
        <end position="471"/>
    </location>
</feature>
<dbReference type="InterPro" id="IPR038063">
    <property type="entry name" value="Transpep_catalytic_dom"/>
</dbReference>
<dbReference type="InterPro" id="IPR036365">
    <property type="entry name" value="PGBD-like_sf"/>
</dbReference>
<comment type="similarity">
    <text evidence="2">Belongs to the YkuD family.</text>
</comment>
<evidence type="ECO:0000256" key="2">
    <source>
        <dbReference type="ARBA" id="ARBA00005992"/>
    </source>
</evidence>
<evidence type="ECO:0000256" key="6">
    <source>
        <dbReference type="ARBA" id="ARBA00023316"/>
    </source>
</evidence>
<dbReference type="Pfam" id="PF20142">
    <property type="entry name" value="Scaffold"/>
    <property type="match status" value="1"/>
</dbReference>
<evidence type="ECO:0000313" key="11">
    <source>
        <dbReference type="Proteomes" id="UP001597480"/>
    </source>
</evidence>
<dbReference type="CDD" id="cd16913">
    <property type="entry name" value="YkuD_like"/>
    <property type="match status" value="1"/>
</dbReference>
<accession>A0ABW5NQG4</accession>
<evidence type="ECO:0000256" key="5">
    <source>
        <dbReference type="ARBA" id="ARBA00022984"/>
    </source>
</evidence>
<comment type="caution">
    <text evidence="10">The sequence shown here is derived from an EMBL/GenBank/DDBJ whole genome shotgun (WGS) entry which is preliminary data.</text>
</comment>
<evidence type="ECO:0000256" key="3">
    <source>
        <dbReference type="ARBA" id="ARBA00022679"/>
    </source>
</evidence>
<dbReference type="InterPro" id="IPR036366">
    <property type="entry name" value="PGBDSf"/>
</dbReference>
<sequence length="528" mass="60705">MMKVACIILSIFFLASCKNTAGVKEKQPAVVVNTQHLKNTSHTIDSNFLEEASKGIKDFYSSNAFKTVWTEEKNRIALIESIKDATNDGLLPSDYNLSKLEELENKIDITEDQCIHYDILLTQSFRKLANHLFKGKLTPYKVYNDWALPSKNFDSNRMLTEALAKNDIKKTLEKCRPTHKMYGGLREGMIFLNSLPDDKNLKKIDISGAIKLKDSGNVVTDIKKRLVYWKDLDPADATGNVYDRKTMKAVKHFQKRHGLYPDGVVSTSTAKALNTSLTARKQQLIANLERWRWFPYDFGKNALLINIPEYQLTVIEENDTIEMYKVVVGKPERRTPVLHAVLNNLVINPTWTVPPTILKEDLTPSASEDRSYFASHNMKIYKHRDTIETLPEDWDPEKADHYRYVQGPGVNNALGLVKFNFRNSFSVYLHDTNHRELFKRGYRALSSGCVRVQDPLKLAGYILDKEKADWTKEKLDEMIAEGETKNVSLNKATHVHQLYWTAWMDKGGLQFRNDIYNLDGVLYKKLRQ</sequence>
<keyword evidence="11" id="KW-1185">Reference proteome</keyword>
<dbReference type="EMBL" id="JBHUMD010000001">
    <property type="protein sequence ID" value="MFD2600497.1"/>
    <property type="molecule type" value="Genomic_DNA"/>
</dbReference>
<feature type="active site" description="Proton donor/acceptor" evidence="7">
    <location>
        <position position="430"/>
    </location>
</feature>
<evidence type="ECO:0000259" key="9">
    <source>
        <dbReference type="PROSITE" id="PS52029"/>
    </source>
</evidence>
<evidence type="ECO:0000313" key="10">
    <source>
        <dbReference type="EMBL" id="MFD2600497.1"/>
    </source>
</evidence>
<evidence type="ECO:0000256" key="4">
    <source>
        <dbReference type="ARBA" id="ARBA00022960"/>
    </source>
</evidence>
<evidence type="ECO:0000256" key="8">
    <source>
        <dbReference type="SAM" id="SignalP"/>
    </source>
</evidence>
<keyword evidence="4 7" id="KW-0133">Cell shape</keyword>
<reference evidence="11" key="1">
    <citation type="journal article" date="2019" name="Int. J. Syst. Evol. Microbiol.">
        <title>The Global Catalogue of Microorganisms (GCM) 10K type strain sequencing project: providing services to taxonomists for standard genome sequencing and annotation.</title>
        <authorList>
            <consortium name="The Broad Institute Genomics Platform"/>
            <consortium name="The Broad Institute Genome Sequencing Center for Infectious Disease"/>
            <person name="Wu L."/>
            <person name="Ma J."/>
        </authorList>
    </citation>
    <scope>NUCLEOTIDE SEQUENCE [LARGE SCALE GENOMIC DNA]</scope>
    <source>
        <strain evidence="11">KCTC 42107</strain>
    </source>
</reference>
<dbReference type="InterPro" id="IPR002477">
    <property type="entry name" value="Peptidoglycan-bd-like"/>
</dbReference>
<keyword evidence="6 7" id="KW-0961">Cell wall biogenesis/degradation</keyword>
<dbReference type="Gene3D" id="2.40.440.10">
    <property type="entry name" value="L,D-transpeptidase catalytic domain-like"/>
    <property type="match status" value="1"/>
</dbReference>
<name>A0ABW5NQG4_9FLAO</name>
<dbReference type="InterPro" id="IPR005490">
    <property type="entry name" value="LD_TPept_cat_dom"/>
</dbReference>
<dbReference type="Pfam" id="PF03734">
    <property type="entry name" value="YkuD"/>
    <property type="match status" value="1"/>
</dbReference>
<dbReference type="Pfam" id="PF01471">
    <property type="entry name" value="PG_binding_1"/>
    <property type="match status" value="1"/>
</dbReference>
<dbReference type="PROSITE" id="PS51257">
    <property type="entry name" value="PROKAR_LIPOPROTEIN"/>
    <property type="match status" value="1"/>
</dbReference>
<gene>
    <name evidence="10" type="ORF">ACFSR3_00385</name>
</gene>
<dbReference type="Proteomes" id="UP001597480">
    <property type="component" value="Unassembled WGS sequence"/>
</dbReference>
<dbReference type="RefSeq" id="WP_379819203.1">
    <property type="nucleotide sequence ID" value="NZ_JBHUMD010000001.1"/>
</dbReference>
<keyword evidence="3" id="KW-0808">Transferase</keyword>
<evidence type="ECO:0000256" key="1">
    <source>
        <dbReference type="ARBA" id="ARBA00004752"/>
    </source>
</evidence>
<feature type="chain" id="PRO_5047423568" evidence="8">
    <location>
        <begin position="22"/>
        <end position="528"/>
    </location>
</feature>
<feature type="active site" description="Nucleophile" evidence="7">
    <location>
        <position position="449"/>
    </location>
</feature>
<keyword evidence="5 7" id="KW-0573">Peptidoglycan synthesis</keyword>
<dbReference type="SUPFAM" id="SSF47090">
    <property type="entry name" value="PGBD-like"/>
    <property type="match status" value="1"/>
</dbReference>
<dbReference type="InterPro" id="IPR045380">
    <property type="entry name" value="LD_TPept_scaffold_dom"/>
</dbReference>
<dbReference type="PANTHER" id="PTHR41533:SF2">
    <property type="entry name" value="BLR7131 PROTEIN"/>
    <property type="match status" value="1"/>
</dbReference>
<protein>
    <submittedName>
        <fullName evidence="10">Murein L,D-transpeptidase</fullName>
    </submittedName>
</protein>
<proteinExistence type="inferred from homology"/>
<evidence type="ECO:0000256" key="7">
    <source>
        <dbReference type="PROSITE-ProRule" id="PRU01373"/>
    </source>
</evidence>
<dbReference type="InterPro" id="IPR052905">
    <property type="entry name" value="LD-transpeptidase_YkuD-like"/>
</dbReference>
<feature type="signal peptide" evidence="8">
    <location>
        <begin position="1"/>
        <end position="21"/>
    </location>
</feature>
<organism evidence="10 11">
    <name type="scientific">Flavobacterium suzhouense</name>
    <dbReference type="NCBI Taxonomy" id="1529638"/>
    <lineage>
        <taxon>Bacteria</taxon>
        <taxon>Pseudomonadati</taxon>
        <taxon>Bacteroidota</taxon>
        <taxon>Flavobacteriia</taxon>
        <taxon>Flavobacteriales</taxon>
        <taxon>Flavobacteriaceae</taxon>
        <taxon>Flavobacterium</taxon>
    </lineage>
</organism>
<comment type="pathway">
    <text evidence="1 7">Cell wall biogenesis; peptidoglycan biosynthesis.</text>
</comment>
<dbReference type="SUPFAM" id="SSF141523">
    <property type="entry name" value="L,D-transpeptidase catalytic domain-like"/>
    <property type="match status" value="1"/>
</dbReference>
<dbReference type="PROSITE" id="PS52029">
    <property type="entry name" value="LD_TPASE"/>
    <property type="match status" value="1"/>
</dbReference>
<dbReference type="Gene3D" id="1.10.101.10">
    <property type="entry name" value="PGBD-like superfamily/PGBD"/>
    <property type="match status" value="1"/>
</dbReference>
<keyword evidence="8" id="KW-0732">Signal</keyword>
<dbReference type="PANTHER" id="PTHR41533">
    <property type="entry name" value="L,D-TRANSPEPTIDASE HI_1667-RELATED"/>
    <property type="match status" value="1"/>
</dbReference>